<proteinExistence type="predicted"/>
<feature type="non-terminal residue" evidence="1">
    <location>
        <position position="1"/>
    </location>
</feature>
<protein>
    <submittedName>
        <fullName evidence="1">17189_t:CDS:1</fullName>
    </submittedName>
</protein>
<accession>A0A9N9IHH3</accession>
<dbReference type="AlphaFoldDB" id="A0A9N9IHH3"/>
<sequence>NLGGAAWFNLDGQDRYRHRYVIFDGVDPIARSSKSVLMRLCKGWSPSPFSRGGVSSRILRSPALPSGWIFVT</sequence>
<feature type="non-terminal residue" evidence="1">
    <location>
        <position position="72"/>
    </location>
</feature>
<dbReference type="EMBL" id="CAJVPV010027310">
    <property type="protein sequence ID" value="CAG8733775.1"/>
    <property type="molecule type" value="Genomic_DNA"/>
</dbReference>
<comment type="caution">
    <text evidence="1">The sequence shown here is derived from an EMBL/GenBank/DDBJ whole genome shotgun (WGS) entry which is preliminary data.</text>
</comment>
<organism evidence="1 2">
    <name type="scientific">Acaulospora morrowiae</name>
    <dbReference type="NCBI Taxonomy" id="94023"/>
    <lineage>
        <taxon>Eukaryota</taxon>
        <taxon>Fungi</taxon>
        <taxon>Fungi incertae sedis</taxon>
        <taxon>Mucoromycota</taxon>
        <taxon>Glomeromycotina</taxon>
        <taxon>Glomeromycetes</taxon>
        <taxon>Diversisporales</taxon>
        <taxon>Acaulosporaceae</taxon>
        <taxon>Acaulospora</taxon>
    </lineage>
</organism>
<keyword evidence="2" id="KW-1185">Reference proteome</keyword>
<name>A0A9N9IHH3_9GLOM</name>
<dbReference type="Proteomes" id="UP000789342">
    <property type="component" value="Unassembled WGS sequence"/>
</dbReference>
<evidence type="ECO:0000313" key="2">
    <source>
        <dbReference type="Proteomes" id="UP000789342"/>
    </source>
</evidence>
<gene>
    <name evidence="1" type="ORF">AMORRO_LOCUS14219</name>
</gene>
<reference evidence="1" key="1">
    <citation type="submission" date="2021-06" db="EMBL/GenBank/DDBJ databases">
        <authorList>
            <person name="Kallberg Y."/>
            <person name="Tangrot J."/>
            <person name="Rosling A."/>
        </authorList>
    </citation>
    <scope>NUCLEOTIDE SEQUENCE</scope>
    <source>
        <strain evidence="1">CL551</strain>
    </source>
</reference>
<evidence type="ECO:0000313" key="1">
    <source>
        <dbReference type="EMBL" id="CAG8733775.1"/>
    </source>
</evidence>